<proteinExistence type="predicted"/>
<dbReference type="Proteomes" id="UP000017048">
    <property type="component" value="Unassembled WGS sequence"/>
</dbReference>
<keyword evidence="1" id="KW-1133">Transmembrane helix</keyword>
<feature type="transmembrane region" description="Helical" evidence="1">
    <location>
        <begin position="27"/>
        <end position="47"/>
    </location>
</feature>
<evidence type="ECO:0000256" key="1">
    <source>
        <dbReference type="SAM" id="Phobius"/>
    </source>
</evidence>
<gene>
    <name evidence="2" type="ORF">NCAST_23_01050</name>
</gene>
<reference evidence="2 3" key="1">
    <citation type="journal article" date="2014" name="BMC Genomics">
        <title>Genome based analysis of type-I polyketide synthase and nonribosomal peptide synthetase gene clusters in seven strains of five representative Nocardia species.</title>
        <authorList>
            <person name="Komaki H."/>
            <person name="Ichikawa N."/>
            <person name="Hosoyama A."/>
            <person name="Takahashi-Nakaguchi A."/>
            <person name="Matsuzawa T."/>
            <person name="Suzuki K."/>
            <person name="Fujita N."/>
            <person name="Gonoi T."/>
        </authorList>
    </citation>
    <scope>NUCLEOTIDE SEQUENCE [LARGE SCALE GENOMIC DNA]</scope>
    <source>
        <strain evidence="2 3">NBRC 15531</strain>
    </source>
</reference>
<feature type="transmembrane region" description="Helical" evidence="1">
    <location>
        <begin position="119"/>
        <end position="137"/>
    </location>
</feature>
<dbReference type="OrthoDB" id="3699727at2"/>
<dbReference type="EMBL" id="BAFO02000023">
    <property type="protein sequence ID" value="GAD84347.1"/>
    <property type="molecule type" value="Genomic_DNA"/>
</dbReference>
<sequence length="147" mass="15343">MVTDSDQPAGTPTAVLRSVRLPSRLDPVLSGLIVVLLLVDALITLALEVLFLPLYLGAVAFPIAAVLAAPINVGLVYGMESVTGRLGFTFAPIVVWVFGFLVCSSRGPGGDVLLPSDGRTLLLLACGVLAPAAYLYFRANTGLFRSA</sequence>
<dbReference type="GeneID" id="91519484"/>
<comment type="caution">
    <text evidence="2">The sequence shown here is derived from an EMBL/GenBank/DDBJ whole genome shotgun (WGS) entry which is preliminary data.</text>
</comment>
<keyword evidence="1" id="KW-0472">Membrane</keyword>
<dbReference type="STRING" id="1824.SAMN05444423_1011487"/>
<dbReference type="RefSeq" id="WP_019048920.1">
    <property type="nucleotide sequence ID" value="NZ_BAFO02000023.1"/>
</dbReference>
<dbReference type="eggNOG" id="ENOG503330Y">
    <property type="taxonomic scope" value="Bacteria"/>
</dbReference>
<feature type="transmembrane region" description="Helical" evidence="1">
    <location>
        <begin position="53"/>
        <end position="79"/>
    </location>
</feature>
<keyword evidence="3" id="KW-1185">Reference proteome</keyword>
<evidence type="ECO:0000313" key="3">
    <source>
        <dbReference type="Proteomes" id="UP000017048"/>
    </source>
</evidence>
<feature type="transmembrane region" description="Helical" evidence="1">
    <location>
        <begin position="86"/>
        <end position="107"/>
    </location>
</feature>
<keyword evidence="1" id="KW-0812">Transmembrane</keyword>
<organism evidence="2 3">
    <name type="scientific">Nocardia asteroides NBRC 15531</name>
    <dbReference type="NCBI Taxonomy" id="1110697"/>
    <lineage>
        <taxon>Bacteria</taxon>
        <taxon>Bacillati</taxon>
        <taxon>Actinomycetota</taxon>
        <taxon>Actinomycetes</taxon>
        <taxon>Mycobacteriales</taxon>
        <taxon>Nocardiaceae</taxon>
        <taxon>Nocardia</taxon>
    </lineage>
</organism>
<accession>U5E4M5</accession>
<dbReference type="AlphaFoldDB" id="U5E4M5"/>
<name>U5E4M5_NOCAS</name>
<protein>
    <submittedName>
        <fullName evidence="2">Uncharacterized protein</fullName>
    </submittedName>
</protein>
<evidence type="ECO:0000313" key="2">
    <source>
        <dbReference type="EMBL" id="GAD84347.1"/>
    </source>
</evidence>